<dbReference type="PRINTS" id="PR00111">
    <property type="entry name" value="ABHYDROLASE"/>
</dbReference>
<feature type="domain" description="AB hydrolase-1" evidence="1">
    <location>
        <begin position="30"/>
        <end position="143"/>
    </location>
</feature>
<sequence>MDDTFLIPTDRGRLFARHWYGERNDETLAPVVLFHDSLGCVALWRDFPAQLATATRRRVIAYDRLGFGQSDAYPGILDGQFMAQEAQYALPALARHLGFSRFVAFGHSVGGAMATHCAGAFPDQCEALITESTQAFVEDRTVVGILSAKTSFAKDGQLARLAKYHGDKAGWVLHAWIDTWLAPSFASWQLDPALALVQCHMLAIHGDEDEFGTTRHAERISTQSAGPSTVWLIPGCGHVPHREMPWQIASAVARFLDRTSAAA</sequence>
<accession>A0ABY6BBA5</accession>
<keyword evidence="3" id="KW-1185">Reference proteome</keyword>
<reference evidence="2" key="1">
    <citation type="submission" date="2022-09" db="EMBL/GenBank/DDBJ databases">
        <title>Tahibacter sp. nov., isolated from a fresh water.</title>
        <authorList>
            <person name="Baek J.H."/>
            <person name="Lee J.K."/>
            <person name="Kim J.M."/>
            <person name="Jeon C.O."/>
        </authorList>
    </citation>
    <scope>NUCLEOTIDE SEQUENCE</scope>
    <source>
        <strain evidence="2">W38</strain>
    </source>
</reference>
<evidence type="ECO:0000313" key="2">
    <source>
        <dbReference type="EMBL" id="UXI66817.1"/>
    </source>
</evidence>
<dbReference type="RefSeq" id="WP_261693797.1">
    <property type="nucleotide sequence ID" value="NZ_CP104694.1"/>
</dbReference>
<dbReference type="Proteomes" id="UP001064632">
    <property type="component" value="Chromosome"/>
</dbReference>
<protein>
    <submittedName>
        <fullName evidence="2">Alpha/beta hydrolase</fullName>
    </submittedName>
</protein>
<dbReference type="Pfam" id="PF00561">
    <property type="entry name" value="Abhydrolase_1"/>
    <property type="match status" value="1"/>
</dbReference>
<dbReference type="PANTHER" id="PTHR43798">
    <property type="entry name" value="MONOACYLGLYCEROL LIPASE"/>
    <property type="match status" value="1"/>
</dbReference>
<dbReference type="GO" id="GO:0016787">
    <property type="term" value="F:hydrolase activity"/>
    <property type="evidence" value="ECO:0007669"/>
    <property type="project" value="UniProtKB-KW"/>
</dbReference>
<evidence type="ECO:0000259" key="1">
    <source>
        <dbReference type="Pfam" id="PF00561"/>
    </source>
</evidence>
<name>A0ABY6BBA5_9GAMM</name>
<dbReference type="InterPro" id="IPR050266">
    <property type="entry name" value="AB_hydrolase_sf"/>
</dbReference>
<gene>
    <name evidence="2" type="ORF">N4264_18965</name>
</gene>
<keyword evidence="2" id="KW-0378">Hydrolase</keyword>
<dbReference type="SUPFAM" id="SSF53474">
    <property type="entry name" value="alpha/beta-Hydrolases"/>
    <property type="match status" value="1"/>
</dbReference>
<dbReference type="InterPro" id="IPR000073">
    <property type="entry name" value="AB_hydrolase_1"/>
</dbReference>
<proteinExistence type="predicted"/>
<dbReference type="EMBL" id="CP104694">
    <property type="protein sequence ID" value="UXI66817.1"/>
    <property type="molecule type" value="Genomic_DNA"/>
</dbReference>
<dbReference type="PANTHER" id="PTHR43798:SF33">
    <property type="entry name" value="HYDROLASE, PUTATIVE (AFU_ORTHOLOGUE AFUA_2G14860)-RELATED"/>
    <property type="match status" value="1"/>
</dbReference>
<evidence type="ECO:0000313" key="3">
    <source>
        <dbReference type="Proteomes" id="UP001064632"/>
    </source>
</evidence>
<dbReference type="InterPro" id="IPR029058">
    <property type="entry name" value="AB_hydrolase_fold"/>
</dbReference>
<dbReference type="Gene3D" id="3.40.50.1820">
    <property type="entry name" value="alpha/beta hydrolase"/>
    <property type="match status" value="1"/>
</dbReference>
<organism evidence="2 3">
    <name type="scientific">Tahibacter amnicola</name>
    <dbReference type="NCBI Taxonomy" id="2976241"/>
    <lineage>
        <taxon>Bacteria</taxon>
        <taxon>Pseudomonadati</taxon>
        <taxon>Pseudomonadota</taxon>
        <taxon>Gammaproteobacteria</taxon>
        <taxon>Lysobacterales</taxon>
        <taxon>Rhodanobacteraceae</taxon>
        <taxon>Tahibacter</taxon>
    </lineage>
</organism>